<keyword evidence="4 9" id="KW-1003">Cell membrane</keyword>
<evidence type="ECO:0000256" key="2">
    <source>
        <dbReference type="ARBA" id="ARBA00009477"/>
    </source>
</evidence>
<evidence type="ECO:0000256" key="4">
    <source>
        <dbReference type="ARBA" id="ARBA00022475"/>
    </source>
</evidence>
<dbReference type="PANTHER" id="PTHR30386:SF17">
    <property type="entry name" value="ALKALINE PROTEASE SECRETION PROTEIN APRE"/>
    <property type="match status" value="1"/>
</dbReference>
<feature type="domain" description="AprE-like beta-barrel" evidence="12">
    <location>
        <begin position="327"/>
        <end position="412"/>
    </location>
</feature>
<keyword evidence="5 9" id="KW-0997">Cell inner membrane</keyword>
<dbReference type="SUPFAM" id="SSF111369">
    <property type="entry name" value="HlyD-like secretion proteins"/>
    <property type="match status" value="1"/>
</dbReference>
<dbReference type="Proteomes" id="UP000199180">
    <property type="component" value="Unassembled WGS sequence"/>
</dbReference>
<dbReference type="Gene3D" id="2.40.50.100">
    <property type="match status" value="1"/>
</dbReference>
<accession>A0A1I0BTH4</accession>
<evidence type="ECO:0000259" key="12">
    <source>
        <dbReference type="Pfam" id="PF26002"/>
    </source>
</evidence>
<dbReference type="STRING" id="364199.SAMN04489858_10353"/>
<evidence type="ECO:0000256" key="10">
    <source>
        <dbReference type="SAM" id="Coils"/>
    </source>
</evidence>
<keyword evidence="6 9" id="KW-0812">Transmembrane</keyword>
<feature type="coiled-coil region" evidence="10">
    <location>
        <begin position="155"/>
        <end position="203"/>
    </location>
</feature>
<gene>
    <name evidence="13" type="ORF">SAMN04489858_10353</name>
</gene>
<reference evidence="13 14" key="1">
    <citation type="submission" date="2016-10" db="EMBL/GenBank/DDBJ databases">
        <authorList>
            <person name="de Groot N.N."/>
        </authorList>
    </citation>
    <scope>NUCLEOTIDE SEQUENCE [LARGE SCALE GENOMIC DNA]</scope>
    <source>
        <strain evidence="13 14">DSM 17862</strain>
    </source>
</reference>
<evidence type="ECO:0000256" key="3">
    <source>
        <dbReference type="ARBA" id="ARBA00022448"/>
    </source>
</evidence>
<dbReference type="Pfam" id="PF25994">
    <property type="entry name" value="HH_AprE"/>
    <property type="match status" value="1"/>
</dbReference>
<keyword evidence="8 9" id="KW-0472">Membrane</keyword>
<evidence type="ECO:0000313" key="14">
    <source>
        <dbReference type="Proteomes" id="UP000199180"/>
    </source>
</evidence>
<dbReference type="PRINTS" id="PR01490">
    <property type="entry name" value="RTXTOXIND"/>
</dbReference>
<keyword evidence="10" id="KW-0175">Coiled coil</keyword>
<evidence type="ECO:0000256" key="8">
    <source>
        <dbReference type="ARBA" id="ARBA00023136"/>
    </source>
</evidence>
<dbReference type="GO" id="GO:0005886">
    <property type="term" value="C:plasma membrane"/>
    <property type="evidence" value="ECO:0007669"/>
    <property type="project" value="UniProtKB-SubCell"/>
</dbReference>
<dbReference type="InterPro" id="IPR050739">
    <property type="entry name" value="MFP"/>
</dbReference>
<proteinExistence type="inferred from homology"/>
<dbReference type="NCBIfam" id="TIGR01843">
    <property type="entry name" value="type_I_hlyD"/>
    <property type="match status" value="1"/>
</dbReference>
<dbReference type="AlphaFoldDB" id="A0A1I0BTH4"/>
<evidence type="ECO:0000256" key="5">
    <source>
        <dbReference type="ARBA" id="ARBA00022519"/>
    </source>
</evidence>
<dbReference type="InterPro" id="IPR010129">
    <property type="entry name" value="T1SS_HlyD"/>
</dbReference>
<organism evidence="13 14">
    <name type="scientific">Paracoccus homiensis</name>
    <dbReference type="NCBI Taxonomy" id="364199"/>
    <lineage>
        <taxon>Bacteria</taxon>
        <taxon>Pseudomonadati</taxon>
        <taxon>Pseudomonadota</taxon>
        <taxon>Alphaproteobacteria</taxon>
        <taxon>Rhodobacterales</taxon>
        <taxon>Paracoccaceae</taxon>
        <taxon>Paracoccus</taxon>
    </lineage>
</organism>
<evidence type="ECO:0000313" key="13">
    <source>
        <dbReference type="EMBL" id="SET10263.1"/>
    </source>
</evidence>
<dbReference type="InterPro" id="IPR058781">
    <property type="entry name" value="HH_AprE-like"/>
</dbReference>
<comment type="similarity">
    <text evidence="2 9">Belongs to the membrane fusion protein (MFP) (TC 8.A.1) family.</text>
</comment>
<sequence>MTRTATSRQLDRLYHPGRPALAGLIVTVLLLLVFLIWASLTTIASSAIASGRLQVIGQRQSVQHPHGGVVQRLLVAEGDHVTRNDLLIELDPIQARANRDIAAARLTAMQTRKHRLECERDSDDPVACLQRLGDDQDAAASQALRNERALAAAQLATHRLESQVLDSRAEQLQQEIAGLQARLDSMTRQRTILEDELQTAQDLLASKLGSRSRVMEVERLLAGTIGDQGGLRAQIASANQQVLEVKLEAARLEAARTSRITDELRSTDDALSEARPRLAAARRVSEQTDIRAPVSGQVVGLSVFTEGGVVQPGEKLMDIVPDGAPIIVEAKLSVADIDGIAIGDTTEIKLTGLPRATRPQIAGRVTGISADRLTDSVTGRAYYALRIAPLPDDMARHDAILRPGMPADVIINRQSRTVMGYLLGPLMDEIYYAFREE</sequence>
<dbReference type="Pfam" id="PF26002">
    <property type="entry name" value="Beta-barrel_AprE"/>
    <property type="match status" value="1"/>
</dbReference>
<keyword evidence="14" id="KW-1185">Reference proteome</keyword>
<keyword evidence="7 9" id="KW-1133">Transmembrane helix</keyword>
<dbReference type="EMBL" id="FOHO01000003">
    <property type="protein sequence ID" value="SET10263.1"/>
    <property type="molecule type" value="Genomic_DNA"/>
</dbReference>
<dbReference type="Gene3D" id="2.40.30.170">
    <property type="match status" value="1"/>
</dbReference>
<feature type="domain" description="AprE-like long alpha-helical hairpin" evidence="11">
    <location>
        <begin position="95"/>
        <end position="282"/>
    </location>
</feature>
<dbReference type="RefSeq" id="WP_090732977.1">
    <property type="nucleotide sequence ID" value="NZ_FOHO01000003.1"/>
</dbReference>
<dbReference type="InterPro" id="IPR058982">
    <property type="entry name" value="Beta-barrel_AprE"/>
</dbReference>
<evidence type="ECO:0000256" key="9">
    <source>
        <dbReference type="RuleBase" id="RU365093"/>
    </source>
</evidence>
<evidence type="ECO:0000256" key="6">
    <source>
        <dbReference type="ARBA" id="ARBA00022692"/>
    </source>
</evidence>
<evidence type="ECO:0000256" key="7">
    <source>
        <dbReference type="ARBA" id="ARBA00022989"/>
    </source>
</evidence>
<dbReference type="PANTHER" id="PTHR30386">
    <property type="entry name" value="MEMBRANE FUSION SUBUNIT OF EMRAB-TOLC MULTIDRUG EFFLUX PUMP"/>
    <property type="match status" value="1"/>
</dbReference>
<feature type="transmembrane region" description="Helical" evidence="9">
    <location>
        <begin position="21"/>
        <end position="40"/>
    </location>
</feature>
<comment type="subcellular location">
    <subcellularLocation>
        <location evidence="1 9">Cell inner membrane</location>
        <topology evidence="1 9">Single-pass membrane protein</topology>
    </subcellularLocation>
</comment>
<name>A0A1I0BTH4_9RHOB</name>
<dbReference type="OrthoDB" id="9810980at2"/>
<dbReference type="GO" id="GO:0015031">
    <property type="term" value="P:protein transport"/>
    <property type="evidence" value="ECO:0007669"/>
    <property type="project" value="InterPro"/>
</dbReference>
<evidence type="ECO:0000256" key="1">
    <source>
        <dbReference type="ARBA" id="ARBA00004377"/>
    </source>
</evidence>
<keyword evidence="3 9" id="KW-0813">Transport</keyword>
<protein>
    <recommendedName>
        <fullName evidence="9">Membrane fusion protein (MFP) family protein</fullName>
    </recommendedName>
</protein>
<evidence type="ECO:0000259" key="11">
    <source>
        <dbReference type="Pfam" id="PF25994"/>
    </source>
</evidence>